<feature type="compositionally biased region" description="Pro residues" evidence="6">
    <location>
        <begin position="195"/>
        <end position="216"/>
    </location>
</feature>
<dbReference type="PANTHER" id="PTHR33885:SF3">
    <property type="entry name" value="PHAGE SHOCK PROTEIN C"/>
    <property type="match status" value="1"/>
</dbReference>
<dbReference type="GO" id="GO:0005886">
    <property type="term" value="C:plasma membrane"/>
    <property type="evidence" value="ECO:0007669"/>
    <property type="project" value="UniProtKB-SubCell"/>
</dbReference>
<feature type="transmembrane region" description="Helical" evidence="7">
    <location>
        <begin position="158"/>
        <end position="176"/>
    </location>
</feature>
<feature type="transmembrane region" description="Helical" evidence="7">
    <location>
        <begin position="127"/>
        <end position="146"/>
    </location>
</feature>
<dbReference type="AlphaFoldDB" id="A0A511Z051"/>
<evidence type="ECO:0000256" key="3">
    <source>
        <dbReference type="ARBA" id="ARBA00022692"/>
    </source>
</evidence>
<sequence>MDETPAQQPGPTAPGQTPGQNPGDAPAPAPGDQGGYAPPPTTGADAFFDNVRRMGVVRSEERWIGGVAGGLAQRLGIDPLIVRGLFGIGALLGGIGLVLYGVAWLLLPEQRDGRIHVQQLFRGDFDAAVIGGFAAILIGFGAPDAWGMPWWGNRHDAWWGGLVAMIAVVVIIVVVASNASRNRGAGVGPRTSLPRTPPPYGPAPYGPAPYGPPPFGGAPAGPAPFGAAPTSGPVYGPPPRPTTYGPATPAAAPRSEGTSMSAAPPAAPAPAPQAYGPGQPGYAYGQTPYPPHRPPAPAGPQTALPPVRSGPGGRPVGIVFALSLLVLAGLLYAERIGRFDHPVLLTAAAVMVVLAGLGIAIAGALGRTSGGLGGLAIVTLLVIVPISAASDINWSNGRFVGDAEYRPTEVSVAEEGYSIVAGNVVIDLTDLPLDTDVVTVPVNLGAGELRVVLPEDGAYTARVRQTAGDFTWLDDATRSGVGDGGWRTYESQAVRDGAEPQLELELTLGAGELTVEEGR</sequence>
<dbReference type="InterPro" id="IPR007168">
    <property type="entry name" value="Phageshock_PspC_N"/>
</dbReference>
<dbReference type="PANTHER" id="PTHR33885">
    <property type="entry name" value="PHAGE SHOCK PROTEIN C"/>
    <property type="match status" value="1"/>
</dbReference>
<protein>
    <recommendedName>
        <fullName evidence="8">Phage shock protein PspC N-terminal domain-containing protein</fullName>
    </recommendedName>
</protein>
<evidence type="ECO:0000256" key="4">
    <source>
        <dbReference type="ARBA" id="ARBA00022989"/>
    </source>
</evidence>
<evidence type="ECO:0000256" key="6">
    <source>
        <dbReference type="SAM" id="MobiDB-lite"/>
    </source>
</evidence>
<feature type="transmembrane region" description="Helical" evidence="7">
    <location>
        <begin position="85"/>
        <end position="107"/>
    </location>
</feature>
<keyword evidence="2" id="KW-1003">Cell membrane</keyword>
<feature type="region of interest" description="Disordered" evidence="6">
    <location>
        <begin position="182"/>
        <end position="309"/>
    </location>
</feature>
<keyword evidence="4 7" id="KW-1133">Transmembrane helix</keyword>
<feature type="domain" description="Phage shock protein PspC N-terminal" evidence="8">
    <location>
        <begin position="57"/>
        <end position="109"/>
    </location>
</feature>
<keyword evidence="10" id="KW-1185">Reference proteome</keyword>
<dbReference type="Proteomes" id="UP000321484">
    <property type="component" value="Unassembled WGS sequence"/>
</dbReference>
<dbReference type="InterPro" id="IPR052027">
    <property type="entry name" value="PspC"/>
</dbReference>
<evidence type="ECO:0000256" key="5">
    <source>
        <dbReference type="ARBA" id="ARBA00023136"/>
    </source>
</evidence>
<reference evidence="9 10" key="1">
    <citation type="submission" date="2019-07" db="EMBL/GenBank/DDBJ databases">
        <title>Whole genome shotgun sequence of Actinotalea fermentans NBRC 105374.</title>
        <authorList>
            <person name="Hosoyama A."/>
            <person name="Uohara A."/>
            <person name="Ohji S."/>
            <person name="Ichikawa N."/>
        </authorList>
    </citation>
    <scope>NUCLEOTIDE SEQUENCE [LARGE SCALE GENOMIC DNA]</scope>
    <source>
        <strain evidence="9 10">NBRC 105374</strain>
    </source>
</reference>
<proteinExistence type="predicted"/>
<feature type="compositionally biased region" description="Low complexity" evidence="6">
    <location>
        <begin position="242"/>
        <end position="253"/>
    </location>
</feature>
<evidence type="ECO:0000256" key="2">
    <source>
        <dbReference type="ARBA" id="ARBA00022475"/>
    </source>
</evidence>
<dbReference type="OrthoDB" id="7359894at2"/>
<evidence type="ECO:0000256" key="1">
    <source>
        <dbReference type="ARBA" id="ARBA00004162"/>
    </source>
</evidence>
<evidence type="ECO:0000256" key="7">
    <source>
        <dbReference type="SAM" id="Phobius"/>
    </source>
</evidence>
<keyword evidence="5 7" id="KW-0472">Membrane</keyword>
<keyword evidence="3 7" id="KW-0812">Transmembrane</keyword>
<evidence type="ECO:0000259" key="8">
    <source>
        <dbReference type="Pfam" id="PF04024"/>
    </source>
</evidence>
<feature type="compositionally biased region" description="Pro residues" evidence="6">
    <location>
        <begin position="288"/>
        <end position="298"/>
    </location>
</feature>
<comment type="subcellular location">
    <subcellularLocation>
        <location evidence="1">Cell membrane</location>
        <topology evidence="1">Single-pass membrane protein</topology>
    </subcellularLocation>
</comment>
<gene>
    <name evidence="9" type="ORF">AFE02nite_24900</name>
</gene>
<organism evidence="9 10">
    <name type="scientific">Actinotalea fermentans</name>
    <dbReference type="NCBI Taxonomy" id="43671"/>
    <lineage>
        <taxon>Bacteria</taxon>
        <taxon>Bacillati</taxon>
        <taxon>Actinomycetota</taxon>
        <taxon>Actinomycetes</taxon>
        <taxon>Micrococcales</taxon>
        <taxon>Cellulomonadaceae</taxon>
        <taxon>Actinotalea</taxon>
    </lineage>
</organism>
<feature type="compositionally biased region" description="Low complexity" evidence="6">
    <location>
        <begin position="223"/>
        <end position="234"/>
    </location>
</feature>
<evidence type="ECO:0000313" key="9">
    <source>
        <dbReference type="EMBL" id="GEN80756.1"/>
    </source>
</evidence>
<feature type="compositionally biased region" description="Low complexity" evidence="6">
    <location>
        <begin position="1"/>
        <end position="26"/>
    </location>
</feature>
<feature type="compositionally biased region" description="Low complexity" evidence="6">
    <location>
        <begin position="272"/>
        <end position="287"/>
    </location>
</feature>
<dbReference type="RefSeq" id="WP_146819770.1">
    <property type="nucleotide sequence ID" value="NZ_BJYK01000009.1"/>
</dbReference>
<dbReference type="EMBL" id="BJYK01000009">
    <property type="protein sequence ID" value="GEN80756.1"/>
    <property type="molecule type" value="Genomic_DNA"/>
</dbReference>
<comment type="caution">
    <text evidence="9">The sequence shown here is derived from an EMBL/GenBank/DDBJ whole genome shotgun (WGS) entry which is preliminary data.</text>
</comment>
<accession>A0A511Z051</accession>
<feature type="transmembrane region" description="Helical" evidence="7">
    <location>
        <begin position="345"/>
        <end position="365"/>
    </location>
</feature>
<feature type="region of interest" description="Disordered" evidence="6">
    <location>
        <begin position="1"/>
        <end position="43"/>
    </location>
</feature>
<feature type="transmembrane region" description="Helical" evidence="7">
    <location>
        <begin position="372"/>
        <end position="390"/>
    </location>
</feature>
<evidence type="ECO:0000313" key="10">
    <source>
        <dbReference type="Proteomes" id="UP000321484"/>
    </source>
</evidence>
<name>A0A511Z051_9CELL</name>
<dbReference type="Pfam" id="PF04024">
    <property type="entry name" value="PspC"/>
    <property type="match status" value="1"/>
</dbReference>
<feature type="transmembrane region" description="Helical" evidence="7">
    <location>
        <begin position="316"/>
        <end position="333"/>
    </location>
</feature>